<feature type="domain" description="ABC-2 type transporter transmembrane" evidence="7">
    <location>
        <begin position="19"/>
        <end position="414"/>
    </location>
</feature>
<evidence type="ECO:0000259" key="7">
    <source>
        <dbReference type="Pfam" id="PF12698"/>
    </source>
</evidence>
<evidence type="ECO:0000313" key="8">
    <source>
        <dbReference type="EMBL" id="GAA4465015.1"/>
    </source>
</evidence>
<sequence>MNKILLIIQREYLSRVKKKSFIVLTFLVPALFIAMFALIAYIAVKGSDLGEERKVQVIDQTGVFEGKLQNTATMKYVYTGGSFEQAKASFLKEGYNYLLLIPANEGDVELLSEKNPSALTIESIESGLSRVAEARRLKAAGIDTAMLAQAQRRIAVKAKQITEAGEKDAQTYTAYAIGFLSAFLIYLCLLIYGTQVMRGVIEEKVSRIVEVIISSVRPMQLMLGKIIGVGLVGLTQFVLWIVISVGLSIAGGSIMAKKVTQSQQAQVQQMQQIAEDRKEIRQMAKPDNAAQTIMQSIESIPVAYTVSCFLFYFLFGYLIYSALFAAVGSAVDNETETQQFVFPITLPIIFTFALAQSFIINNPDSPLSVWLSMIPFTSPIAMMIRIPFGVPGWQLALSMFLLVVGFLITAWAAARIYRVGILMYGKKASYKELIKWFMYRE</sequence>
<feature type="transmembrane region" description="Helical" evidence="6">
    <location>
        <begin position="302"/>
        <end position="320"/>
    </location>
</feature>
<keyword evidence="2" id="KW-1003">Cell membrane</keyword>
<evidence type="ECO:0000256" key="2">
    <source>
        <dbReference type="ARBA" id="ARBA00022475"/>
    </source>
</evidence>
<dbReference type="PANTHER" id="PTHR30294">
    <property type="entry name" value="MEMBRANE COMPONENT OF ABC TRANSPORTER YHHJ-RELATED"/>
    <property type="match status" value="1"/>
</dbReference>
<feature type="transmembrane region" description="Helical" evidence="6">
    <location>
        <begin position="394"/>
        <end position="417"/>
    </location>
</feature>
<evidence type="ECO:0000313" key="9">
    <source>
        <dbReference type="Proteomes" id="UP001500067"/>
    </source>
</evidence>
<organism evidence="8 9">
    <name type="scientific">Nemorincola caseinilytica</name>
    <dbReference type="NCBI Taxonomy" id="2054315"/>
    <lineage>
        <taxon>Bacteria</taxon>
        <taxon>Pseudomonadati</taxon>
        <taxon>Bacteroidota</taxon>
        <taxon>Chitinophagia</taxon>
        <taxon>Chitinophagales</taxon>
        <taxon>Chitinophagaceae</taxon>
        <taxon>Nemorincola</taxon>
    </lineage>
</organism>
<accession>A0ABP8NCG3</accession>
<protein>
    <submittedName>
        <fullName evidence="8">ABC transporter permease</fullName>
    </submittedName>
</protein>
<dbReference type="InterPro" id="IPR051449">
    <property type="entry name" value="ABC-2_transporter_component"/>
</dbReference>
<evidence type="ECO:0000256" key="5">
    <source>
        <dbReference type="ARBA" id="ARBA00023136"/>
    </source>
</evidence>
<dbReference type="RefSeq" id="WP_345081398.1">
    <property type="nucleotide sequence ID" value="NZ_BAABFA010000010.1"/>
</dbReference>
<evidence type="ECO:0000256" key="1">
    <source>
        <dbReference type="ARBA" id="ARBA00004651"/>
    </source>
</evidence>
<name>A0ABP8NCG3_9BACT</name>
<dbReference type="SUPFAM" id="SSF53850">
    <property type="entry name" value="Periplasmic binding protein-like II"/>
    <property type="match status" value="1"/>
</dbReference>
<proteinExistence type="predicted"/>
<dbReference type="Gene3D" id="3.40.190.10">
    <property type="entry name" value="Periplasmic binding protein-like II"/>
    <property type="match status" value="1"/>
</dbReference>
<gene>
    <name evidence="8" type="ORF">GCM10023093_16480</name>
</gene>
<reference evidence="9" key="1">
    <citation type="journal article" date="2019" name="Int. J. Syst. Evol. Microbiol.">
        <title>The Global Catalogue of Microorganisms (GCM) 10K type strain sequencing project: providing services to taxonomists for standard genome sequencing and annotation.</title>
        <authorList>
            <consortium name="The Broad Institute Genomics Platform"/>
            <consortium name="The Broad Institute Genome Sequencing Center for Infectious Disease"/>
            <person name="Wu L."/>
            <person name="Ma J."/>
        </authorList>
    </citation>
    <scope>NUCLEOTIDE SEQUENCE [LARGE SCALE GENOMIC DNA]</scope>
    <source>
        <strain evidence="9">JCM 32105</strain>
    </source>
</reference>
<keyword evidence="3 6" id="KW-0812">Transmembrane</keyword>
<evidence type="ECO:0000256" key="6">
    <source>
        <dbReference type="SAM" id="Phobius"/>
    </source>
</evidence>
<dbReference type="InterPro" id="IPR013525">
    <property type="entry name" value="ABC2_TM"/>
</dbReference>
<feature type="transmembrane region" description="Helical" evidence="6">
    <location>
        <begin position="172"/>
        <end position="193"/>
    </location>
</feature>
<feature type="transmembrane region" description="Helical" evidence="6">
    <location>
        <begin position="21"/>
        <end position="44"/>
    </location>
</feature>
<comment type="caution">
    <text evidence="8">The sequence shown here is derived from an EMBL/GenBank/DDBJ whole genome shotgun (WGS) entry which is preliminary data.</text>
</comment>
<dbReference type="Pfam" id="PF12698">
    <property type="entry name" value="ABC2_membrane_3"/>
    <property type="match status" value="1"/>
</dbReference>
<keyword evidence="5 6" id="KW-0472">Membrane</keyword>
<evidence type="ECO:0000256" key="3">
    <source>
        <dbReference type="ARBA" id="ARBA00022692"/>
    </source>
</evidence>
<feature type="transmembrane region" description="Helical" evidence="6">
    <location>
        <begin position="237"/>
        <end position="256"/>
    </location>
</feature>
<comment type="subcellular location">
    <subcellularLocation>
        <location evidence="1">Cell membrane</location>
        <topology evidence="1">Multi-pass membrane protein</topology>
    </subcellularLocation>
</comment>
<dbReference type="EMBL" id="BAABFA010000010">
    <property type="protein sequence ID" value="GAA4465015.1"/>
    <property type="molecule type" value="Genomic_DNA"/>
</dbReference>
<keyword evidence="4 6" id="KW-1133">Transmembrane helix</keyword>
<dbReference type="PANTHER" id="PTHR30294:SF29">
    <property type="entry name" value="MULTIDRUG ABC TRANSPORTER PERMEASE YBHS-RELATED"/>
    <property type="match status" value="1"/>
</dbReference>
<keyword evidence="9" id="KW-1185">Reference proteome</keyword>
<feature type="transmembrane region" description="Helical" evidence="6">
    <location>
        <begin position="340"/>
        <end position="360"/>
    </location>
</feature>
<evidence type="ECO:0000256" key="4">
    <source>
        <dbReference type="ARBA" id="ARBA00022989"/>
    </source>
</evidence>
<dbReference type="Proteomes" id="UP001500067">
    <property type="component" value="Unassembled WGS sequence"/>
</dbReference>